<dbReference type="Proteomes" id="UP000275408">
    <property type="component" value="Unassembled WGS sequence"/>
</dbReference>
<name>A0A3M6V406_POCDA</name>
<evidence type="ECO:0000313" key="3">
    <source>
        <dbReference type="Proteomes" id="UP000275408"/>
    </source>
</evidence>
<dbReference type="EMBL" id="RCHS01000141">
    <property type="protein sequence ID" value="RMX60607.1"/>
    <property type="molecule type" value="Genomic_DNA"/>
</dbReference>
<evidence type="ECO:0008006" key="4">
    <source>
        <dbReference type="Google" id="ProtNLM"/>
    </source>
</evidence>
<proteinExistence type="predicted"/>
<feature type="transmembrane region" description="Helical" evidence="1">
    <location>
        <begin position="46"/>
        <end position="64"/>
    </location>
</feature>
<evidence type="ECO:0000313" key="2">
    <source>
        <dbReference type="EMBL" id="RMX60607.1"/>
    </source>
</evidence>
<evidence type="ECO:0000256" key="1">
    <source>
        <dbReference type="SAM" id="Phobius"/>
    </source>
</evidence>
<accession>A0A3M6V406</accession>
<gene>
    <name evidence="2" type="ORF">pdam_00001361</name>
</gene>
<keyword evidence="1" id="KW-0812">Transmembrane</keyword>
<keyword evidence="1" id="KW-0472">Membrane</keyword>
<reference evidence="2 3" key="1">
    <citation type="journal article" date="2018" name="Sci. Rep.">
        <title>Comparative analysis of the Pocillopora damicornis genome highlights role of immune system in coral evolution.</title>
        <authorList>
            <person name="Cunning R."/>
            <person name="Bay R.A."/>
            <person name="Gillette P."/>
            <person name="Baker A.C."/>
            <person name="Traylor-Knowles N."/>
        </authorList>
    </citation>
    <scope>NUCLEOTIDE SEQUENCE [LARGE SCALE GENOMIC DNA]</scope>
    <source>
        <strain evidence="2">RSMAS</strain>
        <tissue evidence="2">Whole animal</tissue>
    </source>
</reference>
<protein>
    <recommendedName>
        <fullName evidence="4">Death domain-containing protein</fullName>
    </recommendedName>
</protein>
<organism evidence="2 3">
    <name type="scientific">Pocillopora damicornis</name>
    <name type="common">Cauliflower coral</name>
    <name type="synonym">Millepora damicornis</name>
    <dbReference type="NCBI Taxonomy" id="46731"/>
    <lineage>
        <taxon>Eukaryota</taxon>
        <taxon>Metazoa</taxon>
        <taxon>Cnidaria</taxon>
        <taxon>Anthozoa</taxon>
        <taxon>Hexacorallia</taxon>
        <taxon>Scleractinia</taxon>
        <taxon>Astrocoeniina</taxon>
        <taxon>Pocilloporidae</taxon>
        <taxon>Pocillopora</taxon>
    </lineage>
</organism>
<dbReference type="AlphaFoldDB" id="A0A3M6V406"/>
<keyword evidence="3" id="KW-1185">Reference proteome</keyword>
<dbReference type="OrthoDB" id="10048028at2759"/>
<sequence length="196" mass="22004">MEVISMSTKRHTVVPKTETERVNTDEVPMAERSSQAQGTRNKYLKIFIPVGVIIVVAIILICACRKMRKARRRKANDQDLLPFLRKGLDRFLRQLSIDDKKMISREISNSRQGYADWRAVLDKLNDPGLLEESRGWNARDEEININKFLAAYGEKEGSTVAGLIQAIRDAGLELSAEKLKKKLGSDGDGSSGNTDQ</sequence>
<comment type="caution">
    <text evidence="2">The sequence shown here is derived from an EMBL/GenBank/DDBJ whole genome shotgun (WGS) entry which is preliminary data.</text>
</comment>
<keyword evidence="1" id="KW-1133">Transmembrane helix</keyword>